<feature type="transmembrane region" description="Helical" evidence="4">
    <location>
        <begin position="139"/>
        <end position="162"/>
    </location>
</feature>
<comment type="caution">
    <text evidence="6">The sequence shown here is derived from an EMBL/GenBank/DDBJ whole genome shotgun (WGS) entry which is preliminary data.</text>
</comment>
<name>A0ABV5J370_9BACT</name>
<dbReference type="Pfam" id="PF07690">
    <property type="entry name" value="MFS_1"/>
    <property type="match status" value="1"/>
</dbReference>
<feature type="domain" description="Major facilitator superfamily (MFS) profile" evidence="5">
    <location>
        <begin position="12"/>
        <end position="388"/>
    </location>
</feature>
<feature type="transmembrane region" description="Helical" evidence="4">
    <location>
        <begin position="82"/>
        <end position="98"/>
    </location>
</feature>
<dbReference type="CDD" id="cd17339">
    <property type="entry name" value="MFS_NIMT_CynX_like"/>
    <property type="match status" value="1"/>
</dbReference>
<feature type="transmembrane region" description="Helical" evidence="4">
    <location>
        <begin position="278"/>
        <end position="296"/>
    </location>
</feature>
<evidence type="ECO:0000313" key="6">
    <source>
        <dbReference type="EMBL" id="MFB9210753.1"/>
    </source>
</evidence>
<evidence type="ECO:0000256" key="2">
    <source>
        <dbReference type="ARBA" id="ARBA00022989"/>
    </source>
</evidence>
<proteinExistence type="predicted"/>
<protein>
    <submittedName>
        <fullName evidence="6">CynX/NimT family MFS transporter</fullName>
    </submittedName>
</protein>
<dbReference type="PANTHER" id="PTHR23523:SF2">
    <property type="entry name" value="2-NITROIMIDAZOLE TRANSPORTER"/>
    <property type="match status" value="1"/>
</dbReference>
<evidence type="ECO:0000259" key="5">
    <source>
        <dbReference type="PROSITE" id="PS50850"/>
    </source>
</evidence>
<feature type="transmembrane region" description="Helical" evidence="4">
    <location>
        <begin position="337"/>
        <end position="360"/>
    </location>
</feature>
<feature type="transmembrane region" description="Helical" evidence="4">
    <location>
        <begin position="246"/>
        <end position="266"/>
    </location>
</feature>
<feature type="transmembrane region" description="Helical" evidence="4">
    <location>
        <begin position="12"/>
        <end position="31"/>
    </location>
</feature>
<evidence type="ECO:0000256" key="1">
    <source>
        <dbReference type="ARBA" id="ARBA00022692"/>
    </source>
</evidence>
<evidence type="ECO:0000256" key="4">
    <source>
        <dbReference type="SAM" id="Phobius"/>
    </source>
</evidence>
<dbReference type="InterPro" id="IPR020846">
    <property type="entry name" value="MFS_dom"/>
</dbReference>
<dbReference type="PROSITE" id="PS50850">
    <property type="entry name" value="MFS"/>
    <property type="match status" value="1"/>
</dbReference>
<dbReference type="RefSeq" id="WP_290246997.1">
    <property type="nucleotide sequence ID" value="NZ_JAUFQT010000001.1"/>
</dbReference>
<keyword evidence="2 4" id="KW-1133">Transmembrane helix</keyword>
<feature type="transmembrane region" description="Helical" evidence="4">
    <location>
        <begin position="51"/>
        <end position="70"/>
    </location>
</feature>
<dbReference type="PANTHER" id="PTHR23523">
    <property type="match status" value="1"/>
</dbReference>
<keyword evidence="1 4" id="KW-0812">Transmembrane</keyword>
<feature type="transmembrane region" description="Helical" evidence="4">
    <location>
        <begin position="168"/>
        <end position="187"/>
    </location>
</feature>
<dbReference type="Gene3D" id="1.20.1250.20">
    <property type="entry name" value="MFS general substrate transporter like domains"/>
    <property type="match status" value="1"/>
</dbReference>
<keyword evidence="3 4" id="KW-0472">Membrane</keyword>
<accession>A0ABV5J370</accession>
<evidence type="ECO:0000313" key="7">
    <source>
        <dbReference type="Proteomes" id="UP001589654"/>
    </source>
</evidence>
<feature type="transmembrane region" description="Helical" evidence="4">
    <location>
        <begin position="302"/>
        <end position="325"/>
    </location>
</feature>
<keyword evidence="7" id="KW-1185">Reference proteome</keyword>
<organism evidence="6 7">
    <name type="scientific">Echinicola jeungdonensis</name>
    <dbReference type="NCBI Taxonomy" id="709343"/>
    <lineage>
        <taxon>Bacteria</taxon>
        <taxon>Pseudomonadati</taxon>
        <taxon>Bacteroidota</taxon>
        <taxon>Cytophagia</taxon>
        <taxon>Cytophagales</taxon>
        <taxon>Cyclobacteriaceae</taxon>
        <taxon>Echinicola</taxon>
    </lineage>
</organism>
<dbReference type="EMBL" id="JBHMEW010000008">
    <property type="protein sequence ID" value="MFB9210753.1"/>
    <property type="molecule type" value="Genomic_DNA"/>
</dbReference>
<feature type="transmembrane region" description="Helical" evidence="4">
    <location>
        <begin position="213"/>
        <end position="234"/>
    </location>
</feature>
<dbReference type="InterPro" id="IPR052524">
    <property type="entry name" value="MFS_Cyanate_Porter"/>
</dbReference>
<reference evidence="6 7" key="1">
    <citation type="submission" date="2024-09" db="EMBL/GenBank/DDBJ databases">
        <authorList>
            <person name="Sun Q."/>
            <person name="Mori K."/>
        </authorList>
    </citation>
    <scope>NUCLEOTIDE SEQUENCE [LARGE SCALE GENOMIC DNA]</scope>
    <source>
        <strain evidence="6 7">CECT 7682</strain>
    </source>
</reference>
<dbReference type="InterPro" id="IPR011701">
    <property type="entry name" value="MFS"/>
</dbReference>
<dbReference type="SUPFAM" id="SSF103473">
    <property type="entry name" value="MFS general substrate transporter"/>
    <property type="match status" value="1"/>
</dbReference>
<feature type="transmembrane region" description="Helical" evidence="4">
    <location>
        <begin position="366"/>
        <end position="385"/>
    </location>
</feature>
<gene>
    <name evidence="6" type="ORF">ACFFUR_02980</name>
</gene>
<feature type="transmembrane region" description="Helical" evidence="4">
    <location>
        <begin position="104"/>
        <end position="127"/>
    </location>
</feature>
<sequence>MEDAQGSSKSESSILLIIGVLLVSFSLRPSITSVGPLIPLIREDLNLSNAWSGFLTTLPLLTFATFSLFASTIGDWLGISRAVLWGLILTGLGLFIRVQGGVFLLYFGTGLTGIGIVICNVLLIPLIKIRMPNRLGLMTSLFTTGMSLFAAIGSGVSVPLALDLGLGWRGSLLSWIILILVTILFWIPQLRKQKTKSKEGGQKGKSKVWKSRLAWQVSLYMGIQSMIYFTLIAWLPDLLISKGFTVSQAGLILSLMQIIGLLGAFLSPLIAVRYKEQVKTAVGLGVGYILGFATLFTHQSEWIYAGLVLVGICLGASISLVYTLISLRSEGENTAGLSGMAQSTGYYLAALGPVLMGGLFDLFGEWNLLVVILIVCAIGIIYLGTKVGRDVKV</sequence>
<evidence type="ECO:0000256" key="3">
    <source>
        <dbReference type="ARBA" id="ARBA00023136"/>
    </source>
</evidence>
<dbReference type="Proteomes" id="UP001589654">
    <property type="component" value="Unassembled WGS sequence"/>
</dbReference>
<dbReference type="InterPro" id="IPR036259">
    <property type="entry name" value="MFS_trans_sf"/>
</dbReference>